<evidence type="ECO:0000313" key="2">
    <source>
        <dbReference type="Proteomes" id="UP000279029"/>
    </source>
</evidence>
<name>A0A3P7PW72_9FIRM</name>
<keyword evidence="2" id="KW-1185">Reference proteome</keyword>
<protein>
    <submittedName>
        <fullName evidence="1">Uncharacterized protein</fullName>
    </submittedName>
</protein>
<organism evidence="1 2">
    <name type="scientific">Petrocella atlantisensis</name>
    <dbReference type="NCBI Taxonomy" id="2173034"/>
    <lineage>
        <taxon>Bacteria</taxon>
        <taxon>Bacillati</taxon>
        <taxon>Bacillota</taxon>
        <taxon>Clostridia</taxon>
        <taxon>Lachnospirales</taxon>
        <taxon>Vallitaleaceae</taxon>
        <taxon>Petrocella</taxon>
    </lineage>
</organism>
<dbReference type="KEGG" id="cbar:PATL70BA_1604"/>
<dbReference type="Proteomes" id="UP000279029">
    <property type="component" value="Chromosome"/>
</dbReference>
<dbReference type="AlphaFoldDB" id="A0A3P7PW72"/>
<sequence>MTEYSYDIGEQYAMMLSARKQEIQ</sequence>
<dbReference type="EMBL" id="LR130778">
    <property type="protein sequence ID" value="VDN47491.1"/>
    <property type="molecule type" value="Genomic_DNA"/>
</dbReference>
<accession>A0A3P7PW72</accession>
<reference evidence="1 2" key="1">
    <citation type="submission" date="2018-09" db="EMBL/GenBank/DDBJ databases">
        <authorList>
            <person name="Postec A."/>
        </authorList>
    </citation>
    <scope>NUCLEOTIDE SEQUENCE [LARGE SCALE GENOMIC DNA]</scope>
    <source>
        <strain evidence="1">70B-A</strain>
    </source>
</reference>
<proteinExistence type="predicted"/>
<gene>
    <name evidence="1" type="ORF">PATL70BA_1604</name>
</gene>
<evidence type="ECO:0000313" key="1">
    <source>
        <dbReference type="EMBL" id="VDN47491.1"/>
    </source>
</evidence>